<evidence type="ECO:0000313" key="3">
    <source>
        <dbReference type="Proteomes" id="UP000321812"/>
    </source>
</evidence>
<comment type="caution">
    <text evidence="2">The sequence shown here is derived from an EMBL/GenBank/DDBJ whole genome shotgun (WGS) entry which is preliminary data.</text>
</comment>
<gene>
    <name evidence="2" type="ORF">YZ82_01835</name>
</gene>
<evidence type="ECO:0000259" key="1">
    <source>
        <dbReference type="Pfam" id="PF18765"/>
    </source>
</evidence>
<dbReference type="PANTHER" id="PTHR33933:SF1">
    <property type="entry name" value="PROTEIN ADENYLYLTRANSFERASE MNTA-RELATED"/>
    <property type="match status" value="1"/>
</dbReference>
<dbReference type="PANTHER" id="PTHR33933">
    <property type="entry name" value="NUCLEOTIDYLTRANSFERASE"/>
    <property type="match status" value="1"/>
</dbReference>
<dbReference type="CDD" id="cd05403">
    <property type="entry name" value="NT_KNTase_like"/>
    <property type="match status" value="1"/>
</dbReference>
<evidence type="ECO:0000313" key="2">
    <source>
        <dbReference type="EMBL" id="TWO22020.1"/>
    </source>
</evidence>
<dbReference type="Gene3D" id="3.30.460.10">
    <property type="entry name" value="Beta Polymerase, domain 2"/>
    <property type="match status" value="1"/>
</dbReference>
<sequence length="149" mass="17640">MSVANLVNIPSSTQKELIEKFKQLKPLEVWLFGSYAKGNPTASSDMDLFLVKKKLKPNFSDELVKLRSELREFEKKHNIEIDLFVDTKSNIKQKLRNNDEFYSSVFRNAQKIYTKNGKRYIWLKKTNKFDSLIFNSIKWLILIEKNYPI</sequence>
<dbReference type="InterPro" id="IPR052548">
    <property type="entry name" value="Type_VII_TA_antitoxin"/>
</dbReference>
<keyword evidence="2" id="KW-0808">Transferase</keyword>
<protein>
    <submittedName>
        <fullName evidence="2">Nucleotidyltransferase domain-containing protein</fullName>
    </submittedName>
</protein>
<dbReference type="GO" id="GO:0016740">
    <property type="term" value="F:transferase activity"/>
    <property type="evidence" value="ECO:0007669"/>
    <property type="project" value="UniProtKB-KW"/>
</dbReference>
<feature type="domain" description="Polymerase beta nucleotidyltransferase" evidence="1">
    <location>
        <begin position="16"/>
        <end position="95"/>
    </location>
</feature>
<organism evidence="2 3">
    <name type="scientific">Campylobacter hyointestinalis</name>
    <dbReference type="NCBI Taxonomy" id="198"/>
    <lineage>
        <taxon>Bacteria</taxon>
        <taxon>Pseudomonadati</taxon>
        <taxon>Campylobacterota</taxon>
        <taxon>Epsilonproteobacteria</taxon>
        <taxon>Campylobacterales</taxon>
        <taxon>Campylobacteraceae</taxon>
        <taxon>Campylobacter</taxon>
    </lineage>
</organism>
<accession>A0A562XIW5</accession>
<dbReference type="Pfam" id="PF18765">
    <property type="entry name" value="Polbeta"/>
    <property type="match status" value="1"/>
</dbReference>
<dbReference type="EMBL" id="VOAP01000006">
    <property type="protein sequence ID" value="TWO22020.1"/>
    <property type="molecule type" value="Genomic_DNA"/>
</dbReference>
<proteinExistence type="predicted"/>
<dbReference type="InterPro" id="IPR041633">
    <property type="entry name" value="Polbeta"/>
</dbReference>
<name>A0A562XIW5_CAMHY</name>
<reference evidence="2 3" key="1">
    <citation type="submission" date="2019-07" db="EMBL/GenBank/DDBJ databases">
        <title>Rapid identification of Enteric Bacteria from Whole Genome Sequences (WGS) using Average Nucleotide Identity (ANI).</title>
        <authorList>
            <person name="Lane C."/>
        </authorList>
    </citation>
    <scope>NUCLEOTIDE SEQUENCE [LARGE SCALE GENOMIC DNA]</scope>
    <source>
        <strain evidence="2 3">D2411</strain>
    </source>
</reference>
<dbReference type="AlphaFoldDB" id="A0A562XIW5"/>
<dbReference type="InterPro" id="IPR043519">
    <property type="entry name" value="NT_sf"/>
</dbReference>
<dbReference type="Proteomes" id="UP000321812">
    <property type="component" value="Unassembled WGS sequence"/>
</dbReference>
<dbReference type="SUPFAM" id="SSF81301">
    <property type="entry name" value="Nucleotidyltransferase"/>
    <property type="match status" value="1"/>
</dbReference>